<evidence type="ECO:0000313" key="4">
    <source>
        <dbReference type="Proteomes" id="UP001152651"/>
    </source>
</evidence>
<dbReference type="InterPro" id="IPR050445">
    <property type="entry name" value="Bact_polysacc_biosynth/exp"/>
</dbReference>
<keyword evidence="2" id="KW-1133">Transmembrane helix</keyword>
<organism evidence="3 4">
    <name type="scientific">Pseudocitrobacter vendiensis</name>
    <dbReference type="NCBI Taxonomy" id="2488306"/>
    <lineage>
        <taxon>Bacteria</taxon>
        <taxon>Pseudomonadati</taxon>
        <taxon>Pseudomonadota</taxon>
        <taxon>Gammaproteobacteria</taxon>
        <taxon>Enterobacterales</taxon>
        <taxon>Enterobacteriaceae</taxon>
        <taxon>Pseudocitrobacter</taxon>
    </lineage>
</organism>
<evidence type="ECO:0000256" key="2">
    <source>
        <dbReference type="SAM" id="Phobius"/>
    </source>
</evidence>
<name>A0ABN8T812_9ENTR</name>
<dbReference type="Proteomes" id="UP001152651">
    <property type="component" value="Unassembled WGS sequence"/>
</dbReference>
<accession>A0ABN8T812</accession>
<keyword evidence="2" id="KW-0812">Transmembrane</keyword>
<evidence type="ECO:0000256" key="1">
    <source>
        <dbReference type="SAM" id="Coils"/>
    </source>
</evidence>
<feature type="transmembrane region" description="Helical" evidence="2">
    <location>
        <begin position="355"/>
        <end position="380"/>
    </location>
</feature>
<reference evidence="3" key="1">
    <citation type="submission" date="2022-05" db="EMBL/GenBank/DDBJ databases">
        <authorList>
            <person name="Blom J."/>
        </authorList>
    </citation>
    <scope>NUCLEOTIDE SEQUENCE</scope>
    <source>
        <strain evidence="3">Type strain: CPO20170097</strain>
    </source>
</reference>
<sequence length="385" mass="43772">MKINHVFITHLFQRLKICRQCACALPFQRYLAHIFITAPMALLLIYLVIFSQPRYMSESKVAVKRPNEIDSSSLNVGLLLGASNPSSAEDSLYLKEYINSPDMLMALDKRLNFHQAFSQSGWDFFFHLPDNATAEEFLDYYRSRISIAWDEKSGLLNIQTQGFTPEFAQAFNHAVLKESERFINELSHRISREQMQFAEEELRQTRERLNESKKRLLAYQNKNNVLDPAASAEAATTLVNTLIAKKIEMEADLRNLLTYLRADAPQVVSTKNAIKALQAQIDEEQSKITAPEGKKLNSMAVDFEEIKGTVAFDTDLYALALKALEKTRMESARKLKTLSVISSPQRPEESSFPNIPYLLISWLLVCGLLFGTAKLLLGIIEDHKD</sequence>
<dbReference type="EMBL" id="CALSBS010000004">
    <property type="protein sequence ID" value="CAH6636622.1"/>
    <property type="molecule type" value="Genomic_DNA"/>
</dbReference>
<protein>
    <submittedName>
        <fullName evidence="3">Capsule biosynthesis protein</fullName>
    </submittedName>
</protein>
<feature type="coiled-coil region" evidence="1">
    <location>
        <begin position="188"/>
        <end position="222"/>
    </location>
</feature>
<keyword evidence="2" id="KW-0472">Membrane</keyword>
<dbReference type="PANTHER" id="PTHR32309:SF13">
    <property type="entry name" value="FERRIC ENTEROBACTIN TRANSPORT PROTEIN FEPE"/>
    <property type="match status" value="1"/>
</dbReference>
<dbReference type="PANTHER" id="PTHR32309">
    <property type="entry name" value="TYROSINE-PROTEIN KINASE"/>
    <property type="match status" value="1"/>
</dbReference>
<gene>
    <name evidence="3" type="ORF">FBBNIHIM_07300</name>
</gene>
<comment type="caution">
    <text evidence="3">The sequence shown here is derived from an EMBL/GenBank/DDBJ whole genome shotgun (WGS) entry which is preliminary data.</text>
</comment>
<feature type="transmembrane region" description="Helical" evidence="2">
    <location>
        <begin position="30"/>
        <end position="50"/>
    </location>
</feature>
<keyword evidence="1" id="KW-0175">Coiled coil</keyword>
<proteinExistence type="predicted"/>
<keyword evidence="4" id="KW-1185">Reference proteome</keyword>
<evidence type="ECO:0000313" key="3">
    <source>
        <dbReference type="EMBL" id="CAH6636622.1"/>
    </source>
</evidence>